<accession>A0AAW9Q8R9</accession>
<keyword evidence="5 7" id="KW-0472">Membrane</keyword>
<keyword evidence="9" id="KW-1185">Reference proteome</keyword>
<feature type="transmembrane region" description="Helical" evidence="7">
    <location>
        <begin position="208"/>
        <end position="225"/>
    </location>
</feature>
<feature type="transmembrane region" description="Helical" evidence="7">
    <location>
        <begin position="113"/>
        <end position="135"/>
    </location>
</feature>
<dbReference type="PANTHER" id="PTHR30482">
    <property type="entry name" value="HIGH-AFFINITY BRANCHED-CHAIN AMINO ACID TRANSPORT SYSTEM PERMEASE"/>
    <property type="match status" value="1"/>
</dbReference>
<dbReference type="Pfam" id="PF02653">
    <property type="entry name" value="BPD_transp_2"/>
    <property type="match status" value="1"/>
</dbReference>
<evidence type="ECO:0000256" key="3">
    <source>
        <dbReference type="ARBA" id="ARBA00022692"/>
    </source>
</evidence>
<feature type="transmembrane region" description="Helical" evidence="7">
    <location>
        <begin position="283"/>
        <end position="304"/>
    </location>
</feature>
<dbReference type="PANTHER" id="PTHR30482:SF20">
    <property type="entry name" value="HIGH-AFFINITY BRANCHED-CHAIN AMINO ACID TRANSPORT SYSTEM PERMEASE PROTEIN LIVM"/>
    <property type="match status" value="1"/>
</dbReference>
<keyword evidence="3 7" id="KW-0812">Transmembrane</keyword>
<sequence length="362" mass="37412">MTTDALFSKRHAGPLAIAAAAFALPLVTGDPYQLHLAALIAVYWILIAGLNLVVGYSGQLSIGHVGLLSIGAYAFAILAGKAGWHPALAVAAAGALGGLCGLGLGLPSLRLPGFYFAMATMAFALIVNEIVLAQVELTGGGIGLPGPTFPAPFDTPGGFYWLVALVAGAVTWMSWNIARRMWGRGLMAIRDNPVTAQAVGVPVFRAKLVVFVFSGVTAGVAGALFSSLQSYITPDTFVFELSLFFFVCIIVGGRGSILGPFLGTVVLTVLPEMVAPLAKLGHFFYGLLLLAVVLLVPEGIGRMVEMAGERLRPKRVPHAAIEPELPRLARALAEGQGAAAPAASTQAPPAQAAAGQHQGARA</sequence>
<feature type="transmembrane region" description="Helical" evidence="7">
    <location>
        <begin position="86"/>
        <end position="106"/>
    </location>
</feature>
<name>A0AAW9Q8R9_9BURK</name>
<protein>
    <submittedName>
        <fullName evidence="8">Branched-chain amino acid ABC transporter permease</fullName>
    </submittedName>
</protein>
<feature type="transmembrane region" description="Helical" evidence="7">
    <location>
        <begin position="61"/>
        <end position="80"/>
    </location>
</feature>
<feature type="region of interest" description="Disordered" evidence="6">
    <location>
        <begin position="336"/>
        <end position="362"/>
    </location>
</feature>
<dbReference type="CDD" id="cd06581">
    <property type="entry name" value="TM_PBP1_LivM_like"/>
    <property type="match status" value="1"/>
</dbReference>
<feature type="transmembrane region" description="Helical" evidence="7">
    <location>
        <begin position="12"/>
        <end position="28"/>
    </location>
</feature>
<evidence type="ECO:0000256" key="1">
    <source>
        <dbReference type="ARBA" id="ARBA00004651"/>
    </source>
</evidence>
<dbReference type="GO" id="GO:0005886">
    <property type="term" value="C:plasma membrane"/>
    <property type="evidence" value="ECO:0007669"/>
    <property type="project" value="UniProtKB-SubCell"/>
</dbReference>
<comment type="subcellular location">
    <subcellularLocation>
        <location evidence="1">Cell membrane</location>
        <topology evidence="1">Multi-pass membrane protein</topology>
    </subcellularLocation>
</comment>
<keyword evidence="2" id="KW-1003">Cell membrane</keyword>
<dbReference type="AlphaFoldDB" id="A0AAW9Q8R9"/>
<evidence type="ECO:0000256" key="7">
    <source>
        <dbReference type="SAM" id="Phobius"/>
    </source>
</evidence>
<reference evidence="8 9" key="1">
    <citation type="submission" date="2024-02" db="EMBL/GenBank/DDBJ databases">
        <title>Genome sequence of Aquincola sp. MAHUQ-54.</title>
        <authorList>
            <person name="Huq M.A."/>
        </authorList>
    </citation>
    <scope>NUCLEOTIDE SEQUENCE [LARGE SCALE GENOMIC DNA]</scope>
    <source>
        <strain evidence="8 9">MAHUQ-54</strain>
    </source>
</reference>
<proteinExistence type="predicted"/>
<evidence type="ECO:0000256" key="6">
    <source>
        <dbReference type="SAM" id="MobiDB-lite"/>
    </source>
</evidence>
<comment type="caution">
    <text evidence="8">The sequence shown here is derived from an EMBL/GenBank/DDBJ whole genome shotgun (WGS) entry which is preliminary data.</text>
</comment>
<evidence type="ECO:0000313" key="8">
    <source>
        <dbReference type="EMBL" id="MEF7612558.1"/>
    </source>
</evidence>
<dbReference type="Proteomes" id="UP001336250">
    <property type="component" value="Unassembled WGS sequence"/>
</dbReference>
<organism evidence="8 9">
    <name type="scientific">Aquincola agrisoli</name>
    <dbReference type="NCBI Taxonomy" id="3119538"/>
    <lineage>
        <taxon>Bacteria</taxon>
        <taxon>Pseudomonadati</taxon>
        <taxon>Pseudomonadota</taxon>
        <taxon>Betaproteobacteria</taxon>
        <taxon>Burkholderiales</taxon>
        <taxon>Sphaerotilaceae</taxon>
        <taxon>Aquincola</taxon>
    </lineage>
</organism>
<dbReference type="RefSeq" id="WP_332287454.1">
    <property type="nucleotide sequence ID" value="NZ_JAZIBG010000008.1"/>
</dbReference>
<evidence type="ECO:0000313" key="9">
    <source>
        <dbReference type="Proteomes" id="UP001336250"/>
    </source>
</evidence>
<evidence type="ECO:0000256" key="5">
    <source>
        <dbReference type="ARBA" id="ARBA00023136"/>
    </source>
</evidence>
<dbReference type="InterPro" id="IPR001851">
    <property type="entry name" value="ABC_transp_permease"/>
</dbReference>
<keyword evidence="4 7" id="KW-1133">Transmembrane helix</keyword>
<evidence type="ECO:0000256" key="4">
    <source>
        <dbReference type="ARBA" id="ARBA00022989"/>
    </source>
</evidence>
<feature type="transmembrane region" description="Helical" evidence="7">
    <location>
        <begin position="159"/>
        <end position="178"/>
    </location>
</feature>
<dbReference type="InterPro" id="IPR043428">
    <property type="entry name" value="LivM-like"/>
</dbReference>
<gene>
    <name evidence="8" type="ORF">V4F39_01465</name>
</gene>
<evidence type="ECO:0000256" key="2">
    <source>
        <dbReference type="ARBA" id="ARBA00022475"/>
    </source>
</evidence>
<dbReference type="EMBL" id="JAZIBG010000008">
    <property type="protein sequence ID" value="MEF7612558.1"/>
    <property type="molecule type" value="Genomic_DNA"/>
</dbReference>
<feature type="transmembrane region" description="Helical" evidence="7">
    <location>
        <begin position="34"/>
        <end position="54"/>
    </location>
</feature>
<dbReference type="GO" id="GO:0015658">
    <property type="term" value="F:branched-chain amino acid transmembrane transporter activity"/>
    <property type="evidence" value="ECO:0007669"/>
    <property type="project" value="InterPro"/>
</dbReference>